<dbReference type="CDD" id="cd22157">
    <property type="entry name" value="F-box_AtFBW1-like"/>
    <property type="match status" value="1"/>
</dbReference>
<dbReference type="PANTHER" id="PTHR31672:SF13">
    <property type="entry name" value="F-BOX PROTEIN CPR30-LIKE"/>
    <property type="match status" value="1"/>
</dbReference>
<dbReference type="PaxDb" id="3708-A0A078GWG2"/>
<evidence type="ECO:0000259" key="1">
    <source>
        <dbReference type="PROSITE" id="PS50181"/>
    </source>
</evidence>
<organism evidence="2 3">
    <name type="scientific">Brassica napus</name>
    <name type="common">Rape</name>
    <dbReference type="NCBI Taxonomy" id="3708"/>
    <lineage>
        <taxon>Eukaryota</taxon>
        <taxon>Viridiplantae</taxon>
        <taxon>Streptophyta</taxon>
        <taxon>Embryophyta</taxon>
        <taxon>Tracheophyta</taxon>
        <taxon>Spermatophyta</taxon>
        <taxon>Magnoliopsida</taxon>
        <taxon>eudicotyledons</taxon>
        <taxon>Gunneridae</taxon>
        <taxon>Pentapetalae</taxon>
        <taxon>rosids</taxon>
        <taxon>malvids</taxon>
        <taxon>Brassicales</taxon>
        <taxon>Brassicaceae</taxon>
        <taxon>Brassiceae</taxon>
        <taxon>Brassica</taxon>
    </lineage>
</organism>
<dbReference type="InterPro" id="IPR006527">
    <property type="entry name" value="F-box-assoc_dom_typ1"/>
</dbReference>
<dbReference type="PANTHER" id="PTHR31672">
    <property type="entry name" value="BNACNNG10540D PROTEIN"/>
    <property type="match status" value="1"/>
</dbReference>
<protein>
    <submittedName>
        <fullName evidence="2">BnaC05g21810D protein</fullName>
    </submittedName>
</protein>
<dbReference type="SUPFAM" id="SSF81383">
    <property type="entry name" value="F-box domain"/>
    <property type="match status" value="1"/>
</dbReference>
<sequence length="187" mass="21656">MMISNLPADLLEEILSRVPATSMIRLRSTCKQWYNLFKDQMFAEKHLRNVPKKLRVITLKENRLFLPSVDLNFVPPFIEFSDVLSLNNSSPYGLMDSAFHCDGLLLCTTGEDEFVVWNPCLGETTWIKHSEGSKKFTRLDIAYANNQSCHSYKILILIDNLEWRGIVKWFCYGLGEIASKGRRERMD</sequence>
<dbReference type="Proteomes" id="UP000028999">
    <property type="component" value="Unassembled WGS sequence"/>
</dbReference>
<dbReference type="InterPro" id="IPR017451">
    <property type="entry name" value="F-box-assoc_interact_dom"/>
</dbReference>
<keyword evidence="3" id="KW-1185">Reference proteome</keyword>
<dbReference type="Pfam" id="PF00646">
    <property type="entry name" value="F-box"/>
    <property type="match status" value="1"/>
</dbReference>
<evidence type="ECO:0000313" key="2">
    <source>
        <dbReference type="EMBL" id="CDY30805.1"/>
    </source>
</evidence>
<evidence type="ECO:0000313" key="3">
    <source>
        <dbReference type="Proteomes" id="UP000028999"/>
    </source>
</evidence>
<dbReference type="AlphaFoldDB" id="A0A078GWG2"/>
<proteinExistence type="predicted"/>
<feature type="domain" description="F-box" evidence="1">
    <location>
        <begin position="1"/>
        <end position="50"/>
    </location>
</feature>
<dbReference type="PROSITE" id="PS50181">
    <property type="entry name" value="FBOX"/>
    <property type="match status" value="1"/>
</dbReference>
<name>A0A078GWG2_BRANA</name>
<dbReference type="Gene3D" id="1.20.1280.50">
    <property type="match status" value="1"/>
</dbReference>
<dbReference type="NCBIfam" id="TIGR01640">
    <property type="entry name" value="F_box_assoc_1"/>
    <property type="match status" value="1"/>
</dbReference>
<dbReference type="InterPro" id="IPR001810">
    <property type="entry name" value="F-box_dom"/>
</dbReference>
<gene>
    <name evidence="2" type="primary">BnaC05g21810D</name>
    <name evidence="2" type="ORF">GSBRNA2T00046246001</name>
</gene>
<dbReference type="STRING" id="3708.A0A078GWG2"/>
<dbReference type="InterPro" id="IPR036047">
    <property type="entry name" value="F-box-like_dom_sf"/>
</dbReference>
<dbReference type="InterPro" id="IPR050796">
    <property type="entry name" value="SCF_F-box_component"/>
</dbReference>
<reference evidence="2 3" key="1">
    <citation type="journal article" date="2014" name="Science">
        <title>Plant genetics. Early allopolyploid evolution in the post-Neolithic Brassica napus oilseed genome.</title>
        <authorList>
            <person name="Chalhoub B."/>
            <person name="Denoeud F."/>
            <person name="Liu S."/>
            <person name="Parkin I.A."/>
            <person name="Tang H."/>
            <person name="Wang X."/>
            <person name="Chiquet J."/>
            <person name="Belcram H."/>
            <person name="Tong C."/>
            <person name="Samans B."/>
            <person name="Correa M."/>
            <person name="Da Silva C."/>
            <person name="Just J."/>
            <person name="Falentin C."/>
            <person name="Koh C.S."/>
            <person name="Le Clainche I."/>
            <person name="Bernard M."/>
            <person name="Bento P."/>
            <person name="Noel B."/>
            <person name="Labadie K."/>
            <person name="Alberti A."/>
            <person name="Charles M."/>
            <person name="Arnaud D."/>
            <person name="Guo H."/>
            <person name="Daviaud C."/>
            <person name="Alamery S."/>
            <person name="Jabbari K."/>
            <person name="Zhao M."/>
            <person name="Edger P.P."/>
            <person name="Chelaifa H."/>
            <person name="Tack D."/>
            <person name="Lassalle G."/>
            <person name="Mestiri I."/>
            <person name="Schnel N."/>
            <person name="Le Paslier M.C."/>
            <person name="Fan G."/>
            <person name="Renault V."/>
            <person name="Bayer P.E."/>
            <person name="Golicz A.A."/>
            <person name="Manoli S."/>
            <person name="Lee T.H."/>
            <person name="Thi V.H."/>
            <person name="Chalabi S."/>
            <person name="Hu Q."/>
            <person name="Fan C."/>
            <person name="Tollenaere R."/>
            <person name="Lu Y."/>
            <person name="Battail C."/>
            <person name="Shen J."/>
            <person name="Sidebottom C.H."/>
            <person name="Wang X."/>
            <person name="Canaguier A."/>
            <person name="Chauveau A."/>
            <person name="Berard A."/>
            <person name="Deniot G."/>
            <person name="Guan M."/>
            <person name="Liu Z."/>
            <person name="Sun F."/>
            <person name="Lim Y.P."/>
            <person name="Lyons E."/>
            <person name="Town C.D."/>
            <person name="Bancroft I."/>
            <person name="Wang X."/>
            <person name="Meng J."/>
            <person name="Ma J."/>
            <person name="Pires J.C."/>
            <person name="King G.J."/>
            <person name="Brunel D."/>
            <person name="Delourme R."/>
            <person name="Renard M."/>
            <person name="Aury J.M."/>
            <person name="Adams K.L."/>
            <person name="Batley J."/>
            <person name="Snowdon R.J."/>
            <person name="Tost J."/>
            <person name="Edwards D."/>
            <person name="Zhou Y."/>
            <person name="Hua W."/>
            <person name="Sharpe A.G."/>
            <person name="Paterson A.H."/>
            <person name="Guan C."/>
            <person name="Wincker P."/>
        </authorList>
    </citation>
    <scope>NUCLEOTIDE SEQUENCE [LARGE SCALE GENOMIC DNA]</scope>
    <source>
        <strain evidence="3">cv. Darmor-bzh</strain>
    </source>
</reference>
<accession>A0A078GWG2</accession>
<dbReference type="Gramene" id="CDY30805">
    <property type="protein sequence ID" value="CDY30805"/>
    <property type="gene ID" value="GSBRNA2T00046246001"/>
</dbReference>
<dbReference type="SMART" id="SM00256">
    <property type="entry name" value="FBOX"/>
    <property type="match status" value="1"/>
</dbReference>
<dbReference type="Pfam" id="PF07734">
    <property type="entry name" value="FBA_1"/>
    <property type="match status" value="1"/>
</dbReference>
<dbReference type="EMBL" id="LK032261">
    <property type="protein sequence ID" value="CDY30805.1"/>
    <property type="molecule type" value="Genomic_DNA"/>
</dbReference>